<feature type="transmembrane region" description="Helical" evidence="9">
    <location>
        <begin position="563"/>
        <end position="584"/>
    </location>
</feature>
<feature type="transmembrane region" description="Helical" evidence="9">
    <location>
        <begin position="591"/>
        <end position="609"/>
    </location>
</feature>
<dbReference type="InterPro" id="IPR050352">
    <property type="entry name" value="ABCG_transporters"/>
</dbReference>
<keyword evidence="2" id="KW-0813">Transport</keyword>
<dbReference type="InterPro" id="IPR027417">
    <property type="entry name" value="P-loop_NTPase"/>
</dbReference>
<dbReference type="Pfam" id="PF00005">
    <property type="entry name" value="ABC_tran"/>
    <property type="match status" value="1"/>
</dbReference>
<evidence type="ECO:0000259" key="10">
    <source>
        <dbReference type="PROSITE" id="PS50893"/>
    </source>
</evidence>
<feature type="region of interest" description="Disordered" evidence="8">
    <location>
        <begin position="1"/>
        <end position="28"/>
    </location>
</feature>
<dbReference type="GO" id="GO:0140359">
    <property type="term" value="F:ABC-type transporter activity"/>
    <property type="evidence" value="ECO:0007669"/>
    <property type="project" value="InterPro"/>
</dbReference>
<evidence type="ECO:0000313" key="11">
    <source>
        <dbReference type="EMBL" id="KAF9582690.1"/>
    </source>
</evidence>
<organism evidence="11 12">
    <name type="scientific">Lunasporangiospora selenospora</name>
    <dbReference type="NCBI Taxonomy" id="979761"/>
    <lineage>
        <taxon>Eukaryota</taxon>
        <taxon>Fungi</taxon>
        <taxon>Fungi incertae sedis</taxon>
        <taxon>Mucoromycota</taxon>
        <taxon>Mortierellomycotina</taxon>
        <taxon>Mortierellomycetes</taxon>
        <taxon>Mortierellales</taxon>
        <taxon>Mortierellaceae</taxon>
        <taxon>Lunasporangiospora</taxon>
    </lineage>
</organism>
<dbReference type="InterPro" id="IPR013525">
    <property type="entry name" value="ABC2_TM"/>
</dbReference>
<name>A0A9P6FVM4_9FUNG</name>
<comment type="caution">
    <text evidence="11">The sequence shown here is derived from an EMBL/GenBank/DDBJ whole genome shotgun (WGS) entry which is preliminary data.</text>
</comment>
<keyword evidence="4" id="KW-0547">Nucleotide-binding</keyword>
<feature type="transmembrane region" description="Helical" evidence="9">
    <location>
        <begin position="501"/>
        <end position="527"/>
    </location>
</feature>
<sequence>MAKSTDIEKGSDNSSSATPSLASIQKSTSDHNVPFIPATLTVSGLRYEITIKDQPTEGKKSLFKKVPNIQRALLSDIAAKARPGRVLAIMGPSGSGKTTLLDLLADRQARNLGKIQGDILLNDVPVKDYGSIRKRLIGYVTQEDDFIETLTVLETLTFAAKLRLPRTMSNKDKMEKVHAVMQELNLTHIKDTKVGGAVIRGISGGEKRRVTIGIELLSSPSVLLLDEPTSGLSATDALNVANAIKELSTKGRTVILTVHQPRSDIYELFDDLLLLSQGKVVYFGKAQSAAAYFEGLGHECPVGWNVADYFYARKISFSAEANMSQISVDLITLHQDTPSNEGSSSSTEDFAKKYADYVATNPQAYLTQLLKEHESASEKVERDALLSKYKKEYTSEYATTTFTQTMLITQRSLTNLARHPTIFQASVVIHIIFALVVGSLFSGLKDRPEMGATSFNMSISLFFITSFLATMTFSAMPQFIIERSLFLRERAAGMYRTSAYFAAKTIVETLSYTILSVVFVVITYFLIGLKGSLIYYFVSVSVFVNVALSLIAAIGAGAENSEVGMSILSLINTMAMLFSGFIVSRSDIPRGWIWAFWASYYQWAFSGLLDNEFSDGSAKGTATLMYYGMDQLEWLTKWRAVLILLGYYILFRVIGLLLLLAKRA</sequence>
<dbReference type="InterPro" id="IPR003593">
    <property type="entry name" value="AAA+_ATPase"/>
</dbReference>
<keyword evidence="6 9" id="KW-1133">Transmembrane helix</keyword>
<dbReference type="AlphaFoldDB" id="A0A9P6FVM4"/>
<reference evidence="11" key="1">
    <citation type="journal article" date="2020" name="Fungal Divers.">
        <title>Resolving the Mortierellaceae phylogeny through synthesis of multi-gene phylogenetics and phylogenomics.</title>
        <authorList>
            <person name="Vandepol N."/>
            <person name="Liber J."/>
            <person name="Desiro A."/>
            <person name="Na H."/>
            <person name="Kennedy M."/>
            <person name="Barry K."/>
            <person name="Grigoriev I.V."/>
            <person name="Miller A.N."/>
            <person name="O'Donnell K."/>
            <person name="Stajich J.E."/>
            <person name="Bonito G."/>
        </authorList>
    </citation>
    <scope>NUCLEOTIDE SEQUENCE</scope>
    <source>
        <strain evidence="11">KOD1015</strain>
    </source>
</reference>
<evidence type="ECO:0000256" key="6">
    <source>
        <dbReference type="ARBA" id="ARBA00022989"/>
    </source>
</evidence>
<evidence type="ECO:0000256" key="1">
    <source>
        <dbReference type="ARBA" id="ARBA00004141"/>
    </source>
</evidence>
<keyword evidence="7 9" id="KW-0472">Membrane</keyword>
<feature type="transmembrane region" description="Helical" evidence="9">
    <location>
        <begin position="638"/>
        <end position="661"/>
    </location>
</feature>
<proteinExistence type="predicted"/>
<dbReference type="Gene3D" id="3.40.50.300">
    <property type="entry name" value="P-loop containing nucleotide triphosphate hydrolases"/>
    <property type="match status" value="1"/>
</dbReference>
<feature type="transmembrane region" description="Helical" evidence="9">
    <location>
        <begin position="461"/>
        <end position="481"/>
    </location>
</feature>
<keyword evidence="12" id="KW-1185">Reference proteome</keyword>
<dbReference type="GO" id="GO:0016887">
    <property type="term" value="F:ATP hydrolysis activity"/>
    <property type="evidence" value="ECO:0007669"/>
    <property type="project" value="InterPro"/>
</dbReference>
<evidence type="ECO:0000313" key="12">
    <source>
        <dbReference type="Proteomes" id="UP000780801"/>
    </source>
</evidence>
<feature type="transmembrane region" description="Helical" evidence="9">
    <location>
        <begin position="534"/>
        <end position="557"/>
    </location>
</feature>
<keyword evidence="3 9" id="KW-0812">Transmembrane</keyword>
<dbReference type="Pfam" id="PF01061">
    <property type="entry name" value="ABC2_membrane"/>
    <property type="match status" value="1"/>
</dbReference>
<dbReference type="PANTHER" id="PTHR48041">
    <property type="entry name" value="ABC TRANSPORTER G FAMILY MEMBER 28"/>
    <property type="match status" value="1"/>
</dbReference>
<feature type="transmembrane region" description="Helical" evidence="9">
    <location>
        <begin position="422"/>
        <end position="441"/>
    </location>
</feature>
<protein>
    <submittedName>
        <fullName evidence="11">ATP-binding cassette sub- G member 2</fullName>
    </submittedName>
</protein>
<keyword evidence="5 11" id="KW-0067">ATP-binding</keyword>
<dbReference type="Proteomes" id="UP000780801">
    <property type="component" value="Unassembled WGS sequence"/>
</dbReference>
<dbReference type="SUPFAM" id="SSF52540">
    <property type="entry name" value="P-loop containing nucleoside triphosphate hydrolases"/>
    <property type="match status" value="1"/>
</dbReference>
<feature type="compositionally biased region" description="Basic and acidic residues" evidence="8">
    <location>
        <begin position="1"/>
        <end position="11"/>
    </location>
</feature>
<evidence type="ECO:0000256" key="7">
    <source>
        <dbReference type="ARBA" id="ARBA00023136"/>
    </source>
</evidence>
<evidence type="ECO:0000256" key="3">
    <source>
        <dbReference type="ARBA" id="ARBA00022692"/>
    </source>
</evidence>
<dbReference type="EMBL" id="JAABOA010000960">
    <property type="protein sequence ID" value="KAF9582690.1"/>
    <property type="molecule type" value="Genomic_DNA"/>
</dbReference>
<dbReference type="PANTHER" id="PTHR48041:SF139">
    <property type="entry name" value="PROTEIN SCARLET"/>
    <property type="match status" value="1"/>
</dbReference>
<feature type="compositionally biased region" description="Polar residues" evidence="8">
    <location>
        <begin position="12"/>
        <end position="28"/>
    </location>
</feature>
<dbReference type="GO" id="GO:0016020">
    <property type="term" value="C:membrane"/>
    <property type="evidence" value="ECO:0007669"/>
    <property type="project" value="UniProtKB-SubCell"/>
</dbReference>
<evidence type="ECO:0000256" key="2">
    <source>
        <dbReference type="ARBA" id="ARBA00022448"/>
    </source>
</evidence>
<dbReference type="InterPro" id="IPR003439">
    <property type="entry name" value="ABC_transporter-like_ATP-bd"/>
</dbReference>
<dbReference type="InterPro" id="IPR017871">
    <property type="entry name" value="ABC_transporter-like_CS"/>
</dbReference>
<dbReference type="OrthoDB" id="66620at2759"/>
<evidence type="ECO:0000256" key="9">
    <source>
        <dbReference type="SAM" id="Phobius"/>
    </source>
</evidence>
<evidence type="ECO:0000256" key="4">
    <source>
        <dbReference type="ARBA" id="ARBA00022741"/>
    </source>
</evidence>
<accession>A0A9P6FVM4</accession>
<dbReference type="SMART" id="SM00382">
    <property type="entry name" value="AAA"/>
    <property type="match status" value="1"/>
</dbReference>
<dbReference type="PROSITE" id="PS50893">
    <property type="entry name" value="ABC_TRANSPORTER_2"/>
    <property type="match status" value="1"/>
</dbReference>
<feature type="domain" description="ABC transporter" evidence="10">
    <location>
        <begin position="57"/>
        <end position="302"/>
    </location>
</feature>
<gene>
    <name evidence="11" type="primary">ABCG2_2</name>
    <name evidence="11" type="ORF">BGW38_010884</name>
</gene>
<dbReference type="PROSITE" id="PS00211">
    <property type="entry name" value="ABC_TRANSPORTER_1"/>
    <property type="match status" value="1"/>
</dbReference>
<evidence type="ECO:0000256" key="5">
    <source>
        <dbReference type="ARBA" id="ARBA00022840"/>
    </source>
</evidence>
<evidence type="ECO:0000256" key="8">
    <source>
        <dbReference type="SAM" id="MobiDB-lite"/>
    </source>
</evidence>
<comment type="subcellular location">
    <subcellularLocation>
        <location evidence="1">Membrane</location>
        <topology evidence="1">Multi-pass membrane protein</topology>
    </subcellularLocation>
</comment>
<dbReference type="GO" id="GO:0005524">
    <property type="term" value="F:ATP binding"/>
    <property type="evidence" value="ECO:0007669"/>
    <property type="project" value="UniProtKB-KW"/>
</dbReference>